<dbReference type="STRING" id="299467.A0A443SLH6"/>
<keyword evidence="7 9" id="KW-0418">Kinase</keyword>
<sequence length="1578" mass="178924">MTKDRLAALKATEEDEVSMDVDEKISSYMDDFFQEVEEIKENIEKMQYNVEDVKKIHSSILSAPQTDEKVKHQLEDLMADIKRKANKIMTDTQQAKQTLADIEARHADIIKLESSIRELHDMFMDMAMLVESQGEMIDRIEYHVEHAREFIETAKQDTKKAREYQSKARRAAYNELSTKLTSQLLVDEKSSDSWLPLIRSMSPRVAQKVDANSLKDTLEMDVRKLVKVKTIVGGSKADSTMVNGLVFSKNVVHRRMRQNISNPRILLLSSPLVYEQQSLTSLDAVIRFEGIYLQSMVSRIVSLNPDIVVFEKTVARKAQEMLLNCNITLVTNVKSSLIERLSMFTGADIVASLEFQEGAKLGTCHHFYLQTFQNKTLMYFDGCPDYSGCTVILRGSLSKKELKKIKKIFSFMLFCDYNWRLEKSFLMDICAVPKSFFTDVNTGSSQVTLKTELKHSLDVNCEQDICDRKVEVITVEDNSDPLRSMAEKAVTTAVVPVSSASHEHKNSGINEIWISRLIKKAVLTCSPFMETKLPFLFTAHSDNCALKKYIAFDNLYWTKRHLLLDNCTVDSSCLTVEDSTTLKDELYHSSDSLRFKREHPFYSRQLTQRISHSSEIQSLLADFRARGGVFSHVQQNDEISVSTDDTGEPFCDALHPKVHQRISVLYCSYSYSSTNPFCVAPAIMEMEFYGACDISLGAFLEKYCFFHAYSCPVSGCNIAMTEHTRKFIHDTGSVQINLKQLKSPIEAAENHVITWSWCELCKSSSRSVVLSPDSWCLSFGKFLQLKINGSNYLRRFSQGAPACLQHSLFNDNIQYFSFKQMVASFKYSAITIREIAIPSHKLQLKIETKSITALTDELKSITIKGYDVLSSILGTVCKLKEENNTSKNEAVLNELLACENSDRLLFRNKIDKNHIELSNNPDVSQRLAIEENLILLQKYIADIISSWNLRIQDFSMNKKKDEKALKFVNQINKQHATNSESEQSTQSAVALPQVGEEAEEAVETEVTFDANFVTSVEQVNVLGDSSEKSKSGFVDCDSLKAFMYEQQEECHNKLEELDKIINEDESEDSSQNELEKFVSSDSSVSSVTYGVTPGISALLSKDNCLSDDNESYAVYHMNVNVETGDDSKRKEETSSVSSVSTLNEQHRSLSSVATEKDSFRQTTVKTIINQLLSSSVNLLIESPFEASEHFLTSMKEKLPIIVRDNDPGSLIAFCLASSEYEKQLNELRLATSPNVKKKLGDNLVDAKEIDVLPKVHSSTAHDLHIDLHFNDDHSKFHCCVYFAEQFRRLRSEVLESQSVVPSNTNASVRTVCTTEAMFIRSICRSIPWNARGGKSGSNFFKTVNDRFILKEMSSAELQSFLGIAKSYFDFISCAVTDSRPTLLAKIFGVFKLSSKNSVNNTASKMYVLVLENIFYARNISQKFDLKGSVRNRLASTNTPEEVVLLDENLIKMTREAPLYVRSHSKKVLHTTIATDSAFLSSLSLIDYSLLVGIDEQRNEFVVGIIDYVRNFTWEKKLEMMVKSVGSHGKSPTIVSPDVYKERFREKMDQYFLEVPDKWYKLEANDSQWFTFTPFVPTI</sequence>
<dbReference type="Pfam" id="PF01504">
    <property type="entry name" value="PIP5K"/>
    <property type="match status" value="2"/>
</dbReference>
<comment type="similarity">
    <text evidence="2">Belongs to the syntaxin family.</text>
</comment>
<dbReference type="InterPro" id="IPR027483">
    <property type="entry name" value="PInositol-4-P-4/5-kinase_C_sf"/>
</dbReference>
<dbReference type="Pfam" id="PF05739">
    <property type="entry name" value="SNARE"/>
    <property type="match status" value="1"/>
</dbReference>
<dbReference type="Gene3D" id="1.20.58.70">
    <property type="match status" value="1"/>
</dbReference>
<dbReference type="CDD" id="cd15880">
    <property type="entry name" value="SNARE_syntaxin1"/>
    <property type="match status" value="1"/>
</dbReference>
<evidence type="ECO:0000256" key="11">
    <source>
        <dbReference type="SAM" id="MobiDB-lite"/>
    </source>
</evidence>
<dbReference type="Proteomes" id="UP000288716">
    <property type="component" value="Unassembled WGS sequence"/>
</dbReference>
<dbReference type="SMART" id="SM00330">
    <property type="entry name" value="PIPKc"/>
    <property type="match status" value="1"/>
</dbReference>
<dbReference type="InterPro" id="IPR010989">
    <property type="entry name" value="SNARE"/>
</dbReference>
<dbReference type="Pfam" id="PF00118">
    <property type="entry name" value="Cpn60_TCP1"/>
    <property type="match status" value="1"/>
</dbReference>
<evidence type="ECO:0000256" key="10">
    <source>
        <dbReference type="SAM" id="Coils"/>
    </source>
</evidence>
<evidence type="ECO:0000256" key="2">
    <source>
        <dbReference type="ARBA" id="ARBA00009063"/>
    </source>
</evidence>
<evidence type="ECO:0000256" key="9">
    <source>
        <dbReference type="PROSITE-ProRule" id="PRU00781"/>
    </source>
</evidence>
<dbReference type="GO" id="GO:0005484">
    <property type="term" value="F:SNAP receptor activity"/>
    <property type="evidence" value="ECO:0007669"/>
    <property type="project" value="InterPro"/>
</dbReference>
<dbReference type="GO" id="GO:0006836">
    <property type="term" value="P:neurotransmitter transport"/>
    <property type="evidence" value="ECO:0007669"/>
    <property type="project" value="UniProtKB-KW"/>
</dbReference>
<dbReference type="PANTHER" id="PTHR45748">
    <property type="entry name" value="1-PHOSPHATIDYLINOSITOL 3-PHOSPHATE 5-KINASE-RELATED"/>
    <property type="match status" value="1"/>
</dbReference>
<organism evidence="14 15">
    <name type="scientific">Leptotrombidium deliense</name>
    <dbReference type="NCBI Taxonomy" id="299467"/>
    <lineage>
        <taxon>Eukaryota</taxon>
        <taxon>Metazoa</taxon>
        <taxon>Ecdysozoa</taxon>
        <taxon>Arthropoda</taxon>
        <taxon>Chelicerata</taxon>
        <taxon>Arachnida</taxon>
        <taxon>Acari</taxon>
        <taxon>Acariformes</taxon>
        <taxon>Trombidiformes</taxon>
        <taxon>Prostigmata</taxon>
        <taxon>Anystina</taxon>
        <taxon>Parasitengona</taxon>
        <taxon>Trombiculoidea</taxon>
        <taxon>Trombiculidae</taxon>
        <taxon>Leptotrombidium</taxon>
    </lineage>
</organism>
<evidence type="ECO:0000256" key="8">
    <source>
        <dbReference type="ARBA" id="ARBA00022840"/>
    </source>
</evidence>
<keyword evidence="5 9" id="KW-0547">Nucleotide-binding</keyword>
<dbReference type="GO" id="GO:0016192">
    <property type="term" value="P:vesicle-mediated transport"/>
    <property type="evidence" value="ECO:0007669"/>
    <property type="project" value="InterPro"/>
</dbReference>
<dbReference type="VEuPathDB" id="VectorBase:LDEU003695"/>
<evidence type="ECO:0000256" key="4">
    <source>
        <dbReference type="ARBA" id="ARBA00022679"/>
    </source>
</evidence>
<evidence type="ECO:0000256" key="1">
    <source>
        <dbReference type="ARBA" id="ARBA00004211"/>
    </source>
</evidence>
<gene>
    <name evidence="14" type="ORF">B4U80_06879</name>
</gene>
<dbReference type="OrthoDB" id="6511750at2759"/>
<dbReference type="PROSITE" id="PS50192">
    <property type="entry name" value="T_SNARE"/>
    <property type="match status" value="1"/>
</dbReference>
<dbReference type="Gene3D" id="3.50.7.10">
    <property type="entry name" value="GroEL"/>
    <property type="match status" value="1"/>
</dbReference>
<keyword evidence="8 9" id="KW-0067">ATP-binding</keyword>
<feature type="region of interest" description="Disordered" evidence="11">
    <location>
        <begin position="1123"/>
        <end position="1155"/>
    </location>
</feature>
<feature type="region of interest" description="Disordered" evidence="11">
    <location>
        <begin position="975"/>
        <end position="995"/>
    </location>
</feature>
<dbReference type="EC" id="2.7.1.150" evidence="3"/>
<dbReference type="InterPro" id="IPR027484">
    <property type="entry name" value="PInositol-4-P-5-kinase_N"/>
</dbReference>
<dbReference type="InterPro" id="IPR002498">
    <property type="entry name" value="PInositol-4-P-4/5-kinase_core"/>
</dbReference>
<dbReference type="PROSITE" id="PS00914">
    <property type="entry name" value="SYNTAXIN"/>
    <property type="match status" value="1"/>
</dbReference>
<evidence type="ECO:0000313" key="14">
    <source>
        <dbReference type="EMBL" id="RWS28345.1"/>
    </source>
</evidence>
<dbReference type="Pfam" id="PF00804">
    <property type="entry name" value="Syntaxin"/>
    <property type="match status" value="1"/>
</dbReference>
<dbReference type="FunFam" id="3.50.7.10:FF:000007">
    <property type="entry name" value="1-phosphatidylinositol 3-phosphate 5-kinase isoform X1"/>
    <property type="match status" value="1"/>
</dbReference>
<dbReference type="SUPFAM" id="SSF47661">
    <property type="entry name" value="t-snare proteins"/>
    <property type="match status" value="1"/>
</dbReference>
<dbReference type="InterPro" id="IPR006011">
    <property type="entry name" value="Syntaxin_N"/>
</dbReference>
<feature type="domain" description="T-SNARE coiled-coil homology" evidence="12">
    <location>
        <begin position="99"/>
        <end position="161"/>
    </location>
</feature>
<dbReference type="InterPro" id="IPR027409">
    <property type="entry name" value="GroEL-like_apical_dom_sf"/>
</dbReference>
<dbReference type="EMBL" id="NCKV01001439">
    <property type="protein sequence ID" value="RWS28345.1"/>
    <property type="molecule type" value="Genomic_DNA"/>
</dbReference>
<keyword evidence="6" id="KW-0532">Neurotransmitter transport</keyword>
<dbReference type="SUPFAM" id="SSF56104">
    <property type="entry name" value="SAICAR synthase-like"/>
    <property type="match status" value="1"/>
</dbReference>
<evidence type="ECO:0000259" key="13">
    <source>
        <dbReference type="PROSITE" id="PS51455"/>
    </source>
</evidence>
<reference evidence="14 15" key="1">
    <citation type="journal article" date="2018" name="Gigascience">
        <title>Genomes of trombidid mites reveal novel predicted allergens and laterally-transferred genes associated with secondary metabolism.</title>
        <authorList>
            <person name="Dong X."/>
            <person name="Chaisiri K."/>
            <person name="Xia D."/>
            <person name="Armstrong S.D."/>
            <person name="Fang Y."/>
            <person name="Donnelly M.J."/>
            <person name="Kadowaki T."/>
            <person name="McGarry J.W."/>
            <person name="Darby A.C."/>
            <person name="Makepeace B.L."/>
        </authorList>
    </citation>
    <scope>NUCLEOTIDE SEQUENCE [LARGE SCALE GENOMIC DNA]</scope>
    <source>
        <strain evidence="14">UoL-UT</strain>
    </source>
</reference>
<keyword evidence="6" id="KW-0813">Transport</keyword>
<evidence type="ECO:0000259" key="12">
    <source>
        <dbReference type="PROSITE" id="PS50192"/>
    </source>
</evidence>
<dbReference type="InterPro" id="IPR002423">
    <property type="entry name" value="Cpn60/GroEL/TCP-1"/>
</dbReference>
<dbReference type="Gene3D" id="3.30.810.10">
    <property type="entry name" value="2-Layer Sandwich"/>
    <property type="match status" value="1"/>
</dbReference>
<comment type="subcellular location">
    <subcellularLocation>
        <location evidence="1">Membrane</location>
        <topology evidence="1">Single-pass type IV membrane protein</topology>
    </subcellularLocation>
</comment>
<dbReference type="CDD" id="cd17300">
    <property type="entry name" value="PIPKc_PIKfyve"/>
    <property type="match status" value="1"/>
</dbReference>
<evidence type="ECO:0000313" key="15">
    <source>
        <dbReference type="Proteomes" id="UP000288716"/>
    </source>
</evidence>
<dbReference type="GO" id="GO:0000285">
    <property type="term" value="F:1-phosphatidylinositol-3-phosphate 5-kinase activity"/>
    <property type="evidence" value="ECO:0007669"/>
    <property type="project" value="UniProtKB-EC"/>
</dbReference>
<dbReference type="Gene3D" id="1.20.5.110">
    <property type="match status" value="1"/>
</dbReference>
<dbReference type="InterPro" id="IPR000727">
    <property type="entry name" value="T_SNARE_dom"/>
</dbReference>
<dbReference type="PROSITE" id="PS51455">
    <property type="entry name" value="PIPK"/>
    <property type="match status" value="1"/>
</dbReference>
<evidence type="ECO:0000256" key="6">
    <source>
        <dbReference type="ARBA" id="ARBA00022775"/>
    </source>
</evidence>
<dbReference type="GO" id="GO:0046854">
    <property type="term" value="P:phosphatidylinositol phosphate biosynthetic process"/>
    <property type="evidence" value="ECO:0007669"/>
    <property type="project" value="TreeGrafter"/>
</dbReference>
<feature type="compositionally biased region" description="Polar residues" evidence="11">
    <location>
        <begin position="975"/>
        <end position="988"/>
    </location>
</feature>
<feature type="coiled-coil region" evidence="10">
    <location>
        <begin position="29"/>
        <end position="56"/>
    </location>
</feature>
<keyword evidence="4 9" id="KW-0808">Transferase</keyword>
<evidence type="ECO:0000256" key="7">
    <source>
        <dbReference type="ARBA" id="ARBA00022777"/>
    </source>
</evidence>
<feature type="domain" description="PIPK" evidence="13">
    <location>
        <begin position="1231"/>
        <end position="1551"/>
    </location>
</feature>
<dbReference type="GO" id="GO:0010008">
    <property type="term" value="C:endosome membrane"/>
    <property type="evidence" value="ECO:0007669"/>
    <property type="project" value="TreeGrafter"/>
</dbReference>
<dbReference type="InterPro" id="IPR044769">
    <property type="entry name" value="PIKfyve_PIPKc"/>
</dbReference>
<dbReference type="PANTHER" id="PTHR45748:SF7">
    <property type="entry name" value="1-PHOSPHATIDYLINOSITOL 3-PHOSPHATE 5-KINASE-RELATED"/>
    <property type="match status" value="1"/>
</dbReference>
<dbReference type="GO" id="GO:0005524">
    <property type="term" value="F:ATP binding"/>
    <property type="evidence" value="ECO:0007669"/>
    <property type="project" value="UniProtKB-UniRule"/>
</dbReference>
<name>A0A443SLH6_9ACAR</name>
<proteinExistence type="inferred from homology"/>
<dbReference type="Gene3D" id="3.30.800.10">
    <property type="entry name" value="Phosphatidylinositol Phosphate Kinase II Beta"/>
    <property type="match status" value="1"/>
</dbReference>
<dbReference type="InterPro" id="IPR006012">
    <property type="entry name" value="Syntaxin/epimorphin_CS"/>
</dbReference>
<dbReference type="FunFam" id="3.30.810.10:FF:000001">
    <property type="entry name" value="1-phosphatidylinositol 3-phosphate 5-kinase FAB1"/>
    <property type="match status" value="1"/>
</dbReference>
<dbReference type="GO" id="GO:0006886">
    <property type="term" value="P:intracellular protein transport"/>
    <property type="evidence" value="ECO:0007669"/>
    <property type="project" value="InterPro"/>
</dbReference>
<keyword evidence="15" id="KW-1185">Reference proteome</keyword>
<dbReference type="SUPFAM" id="SSF52029">
    <property type="entry name" value="GroEL apical domain-like"/>
    <property type="match status" value="1"/>
</dbReference>
<comment type="caution">
    <text evidence="14">The sequence shown here is derived from an EMBL/GenBank/DDBJ whole genome shotgun (WGS) entry which is preliminary data.</text>
</comment>
<protein>
    <recommendedName>
        <fullName evidence="3">1-phosphatidylinositol-3-phosphate 5-kinase</fullName>
        <ecNumber evidence="3">2.7.1.150</ecNumber>
    </recommendedName>
</protein>
<evidence type="ECO:0000256" key="3">
    <source>
        <dbReference type="ARBA" id="ARBA00012009"/>
    </source>
</evidence>
<evidence type="ECO:0000256" key="5">
    <source>
        <dbReference type="ARBA" id="ARBA00022741"/>
    </source>
</evidence>
<dbReference type="SMART" id="SM00397">
    <property type="entry name" value="t_SNARE"/>
    <property type="match status" value="1"/>
</dbReference>
<keyword evidence="10" id="KW-0175">Coiled coil</keyword>
<accession>A0A443SLH6</accession>